<feature type="chain" id="PRO_5012042088" description="Nose resistant-to-fluoxetine protein N-terminal domain-containing protein" evidence="1">
    <location>
        <begin position="16"/>
        <end position="269"/>
    </location>
</feature>
<dbReference type="EMBL" id="LIAE01010435">
    <property type="protein sequence ID" value="PAV61079.1"/>
    <property type="molecule type" value="Genomic_DNA"/>
</dbReference>
<reference evidence="3 4" key="1">
    <citation type="journal article" date="2017" name="Curr. Biol.">
        <title>Genome architecture and evolution of a unichromosomal asexual nematode.</title>
        <authorList>
            <person name="Fradin H."/>
            <person name="Zegar C."/>
            <person name="Gutwein M."/>
            <person name="Lucas J."/>
            <person name="Kovtun M."/>
            <person name="Corcoran D."/>
            <person name="Baugh L.R."/>
            <person name="Kiontke K."/>
            <person name="Gunsalus K."/>
            <person name="Fitch D.H."/>
            <person name="Piano F."/>
        </authorList>
    </citation>
    <scope>NUCLEOTIDE SEQUENCE [LARGE SCALE GENOMIC DNA]</scope>
    <source>
        <strain evidence="3">PF1309</strain>
    </source>
</reference>
<feature type="signal peptide" evidence="1">
    <location>
        <begin position="1"/>
        <end position="15"/>
    </location>
</feature>
<evidence type="ECO:0000259" key="2">
    <source>
        <dbReference type="Pfam" id="PF20146"/>
    </source>
</evidence>
<name>A0A2A2JHM5_9BILA</name>
<evidence type="ECO:0000313" key="4">
    <source>
        <dbReference type="Proteomes" id="UP000218231"/>
    </source>
</evidence>
<evidence type="ECO:0000256" key="1">
    <source>
        <dbReference type="SAM" id="SignalP"/>
    </source>
</evidence>
<dbReference type="InterPro" id="IPR006621">
    <property type="entry name" value="Nose-resist-to-fluoxetine_N"/>
</dbReference>
<dbReference type="AlphaFoldDB" id="A0A2A2JHM5"/>
<gene>
    <name evidence="3" type="ORF">WR25_25327</name>
</gene>
<organism evidence="3 4">
    <name type="scientific">Diploscapter pachys</name>
    <dbReference type="NCBI Taxonomy" id="2018661"/>
    <lineage>
        <taxon>Eukaryota</taxon>
        <taxon>Metazoa</taxon>
        <taxon>Ecdysozoa</taxon>
        <taxon>Nematoda</taxon>
        <taxon>Chromadorea</taxon>
        <taxon>Rhabditida</taxon>
        <taxon>Rhabditina</taxon>
        <taxon>Rhabditomorpha</taxon>
        <taxon>Rhabditoidea</taxon>
        <taxon>Rhabditidae</taxon>
        <taxon>Diploscapter</taxon>
    </lineage>
</organism>
<evidence type="ECO:0000313" key="3">
    <source>
        <dbReference type="EMBL" id="PAV61079.1"/>
    </source>
</evidence>
<feature type="domain" description="Nose resistant-to-fluoxetine protein N-terminal" evidence="2">
    <location>
        <begin position="197"/>
        <end position="268"/>
    </location>
</feature>
<protein>
    <recommendedName>
        <fullName evidence="2">Nose resistant-to-fluoxetine protein N-terminal domain-containing protein</fullName>
    </recommendedName>
</protein>
<accession>A0A2A2JHM5</accession>
<comment type="caution">
    <text evidence="3">The sequence shown here is derived from an EMBL/GenBank/DDBJ whole genome shotgun (WGS) entry which is preliminary data.</text>
</comment>
<sequence length="269" mass="30848">MLYLVSSCLLLLVSASLCDDALLDEASNLRSRRELPLIEAFDTYYGIIYDMNLNADQKFDKMQKIPANLQEVMKKSTMTFYTKKANLVKMDKVFDYLRKEVFPKATPKGKQAWEIADLFYRQHPSKAMGIAKKVFEVKIKDVLTTRLGPLTKADEDSWKGITNKLNKIAAYFHEFDSFPLGIYNFIQNSTANISVECKEELQVVIQAFEDGKDNPDFKPYALPLFDASAKLGSGILKGHVNFLGSYRECKSISYYSNQYDRVFKGEYYL</sequence>
<dbReference type="Pfam" id="PF20146">
    <property type="entry name" value="NRF"/>
    <property type="match status" value="1"/>
</dbReference>
<dbReference type="Proteomes" id="UP000218231">
    <property type="component" value="Unassembled WGS sequence"/>
</dbReference>
<keyword evidence="4" id="KW-1185">Reference proteome</keyword>
<dbReference type="OrthoDB" id="207378at2759"/>
<keyword evidence="1" id="KW-0732">Signal</keyword>
<proteinExistence type="predicted"/>